<dbReference type="PANTHER" id="PTHR43278">
    <property type="entry name" value="NAD(P)H-DEPENDENT FMN-CONTAINING OXIDOREDUCTASE YWQN-RELATED"/>
    <property type="match status" value="1"/>
</dbReference>
<keyword evidence="1" id="KW-0285">Flavoprotein</keyword>
<dbReference type="KEGG" id="crw:CROST_012840"/>
<accession>A0A1S8L6H4</accession>
<dbReference type="AlphaFoldDB" id="A0A1S8L6H4"/>
<dbReference type="SUPFAM" id="SSF52218">
    <property type="entry name" value="Flavoproteins"/>
    <property type="match status" value="1"/>
</dbReference>
<proteinExistence type="predicted"/>
<evidence type="ECO:0000256" key="1">
    <source>
        <dbReference type="ARBA" id="ARBA00022630"/>
    </source>
</evidence>
<dbReference type="InterPro" id="IPR051796">
    <property type="entry name" value="ISF_SsuE-like"/>
</dbReference>
<name>A0A1S8L6H4_9CLOT</name>
<dbReference type="Proteomes" id="UP000190951">
    <property type="component" value="Chromosome"/>
</dbReference>
<dbReference type="GO" id="GO:0016491">
    <property type="term" value="F:oxidoreductase activity"/>
    <property type="evidence" value="ECO:0007669"/>
    <property type="project" value="InterPro"/>
</dbReference>
<dbReference type="PANTHER" id="PTHR43278:SF4">
    <property type="entry name" value="NAD(P)H-DEPENDENT FMN-CONTAINING OXIDOREDUCTASE YWQN-RELATED"/>
    <property type="match status" value="1"/>
</dbReference>
<sequence length="213" mass="23582">MVLMKVLLVNGSPHKDGCTYTALNEIVETLNSEGIETNIFWIGNKPLNGCIGCHTCSKKKKCVFDDKVNEFLDIAADYDGFIFGTPVHFAAAGGAITSFMDRVFYADLNAGKEAFYLKPAAGVISARRAGTTGTYDQLNKYFGLMQMPIVSSQYWNMVHGATPEQVKQDLEGLQTMRTLARNMAFLLNCKEVALKNGVKLPEREEGVFTNFIR</sequence>
<dbReference type="STRING" id="84029.CROST_21130"/>
<dbReference type="Gene3D" id="3.40.50.360">
    <property type="match status" value="1"/>
</dbReference>
<evidence type="ECO:0000313" key="3">
    <source>
        <dbReference type="EMBL" id="URZ10574.1"/>
    </source>
</evidence>
<evidence type="ECO:0000313" key="4">
    <source>
        <dbReference type="Proteomes" id="UP000190951"/>
    </source>
</evidence>
<keyword evidence="2" id="KW-0288">FMN</keyword>
<keyword evidence="4" id="KW-1185">Reference proteome</keyword>
<dbReference type="InterPro" id="IPR029039">
    <property type="entry name" value="Flavoprotein-like_sf"/>
</dbReference>
<protein>
    <submittedName>
        <fullName evidence="3">Uncharacterized protein</fullName>
    </submittedName>
</protein>
<dbReference type="InterPro" id="IPR005025">
    <property type="entry name" value="FMN_Rdtase-like_dom"/>
</dbReference>
<dbReference type="Pfam" id="PF03358">
    <property type="entry name" value="FMN_red"/>
    <property type="match status" value="1"/>
</dbReference>
<dbReference type="EMBL" id="CP096983">
    <property type="protein sequence ID" value="URZ10574.1"/>
    <property type="molecule type" value="Genomic_DNA"/>
</dbReference>
<evidence type="ECO:0000256" key="2">
    <source>
        <dbReference type="ARBA" id="ARBA00022643"/>
    </source>
</evidence>
<organism evidence="3 4">
    <name type="scientific">Clostridium felsineum</name>
    <dbReference type="NCBI Taxonomy" id="36839"/>
    <lineage>
        <taxon>Bacteria</taxon>
        <taxon>Bacillati</taxon>
        <taxon>Bacillota</taxon>
        <taxon>Clostridia</taxon>
        <taxon>Eubacteriales</taxon>
        <taxon>Clostridiaceae</taxon>
        <taxon>Clostridium</taxon>
    </lineage>
</organism>
<gene>
    <name evidence="3" type="ORF">CROST_012840</name>
</gene>
<reference evidence="3 4" key="1">
    <citation type="submission" date="2022-04" db="EMBL/GenBank/DDBJ databases">
        <title>Genome sequence of C. roseum typestrain.</title>
        <authorList>
            <person name="Poehlein A."/>
            <person name="Schoch T."/>
            <person name="Duerre P."/>
            <person name="Daniel R."/>
        </authorList>
    </citation>
    <scope>NUCLEOTIDE SEQUENCE [LARGE SCALE GENOMIC DNA]</scope>
    <source>
        <strain evidence="3 4">DSM 7320</strain>
    </source>
</reference>